<feature type="compositionally biased region" description="Basic residues" evidence="1">
    <location>
        <begin position="1"/>
        <end position="15"/>
    </location>
</feature>
<organism evidence="2">
    <name type="scientific">Burkholderia orbicola (strain AU 1054)</name>
    <dbReference type="NCBI Taxonomy" id="331271"/>
    <lineage>
        <taxon>Bacteria</taxon>
        <taxon>Pseudomonadati</taxon>
        <taxon>Pseudomonadota</taxon>
        <taxon>Betaproteobacteria</taxon>
        <taxon>Burkholderiales</taxon>
        <taxon>Burkholderiaceae</taxon>
        <taxon>Burkholderia</taxon>
        <taxon>Burkholderia cepacia complex</taxon>
        <taxon>Burkholderia orbicola</taxon>
    </lineage>
</organism>
<reference evidence="2" key="1">
    <citation type="submission" date="2006-05" db="EMBL/GenBank/DDBJ databases">
        <title>Complete sequence of chromosome 2 of Burkholderia cenocepacia AU 1054.</title>
        <authorList>
            <consortium name="US DOE Joint Genome Institute"/>
            <person name="Copeland A."/>
            <person name="Lucas S."/>
            <person name="Lapidus A."/>
            <person name="Barry K."/>
            <person name="Detter J.C."/>
            <person name="Glavina del Rio T."/>
            <person name="Hammon N."/>
            <person name="Israni S."/>
            <person name="Dalin E."/>
            <person name="Tice H."/>
            <person name="Pitluck S."/>
            <person name="Chain P."/>
            <person name="Malfatti S."/>
            <person name="Shin M."/>
            <person name="Vergez L."/>
            <person name="Schmutz J."/>
            <person name="Larimer F."/>
            <person name="Land M."/>
            <person name="Hauser L."/>
            <person name="Kyrpides N."/>
            <person name="Lykidis A."/>
            <person name="LiPuma J.J."/>
            <person name="Konstantinidis K."/>
            <person name="Tiedje J.M."/>
            <person name="Richardson P."/>
        </authorList>
    </citation>
    <scope>NUCLEOTIDE SEQUENCE [LARGE SCALE GENOMIC DNA]</scope>
    <source>
        <strain evidence="2">AU 1054</strain>
    </source>
</reference>
<name>A0A0H2Y0X5_BURO1</name>
<proteinExistence type="predicted"/>
<feature type="region of interest" description="Disordered" evidence="1">
    <location>
        <begin position="1"/>
        <end position="57"/>
    </location>
</feature>
<feature type="compositionally biased region" description="Basic and acidic residues" evidence="1">
    <location>
        <begin position="19"/>
        <end position="38"/>
    </location>
</feature>
<dbReference type="AlphaFoldDB" id="A0A0H2Y0X5"/>
<evidence type="ECO:0000313" key="2">
    <source>
        <dbReference type="EMBL" id="ABF80147.1"/>
    </source>
</evidence>
<evidence type="ECO:0000256" key="1">
    <source>
        <dbReference type="SAM" id="MobiDB-lite"/>
    </source>
</evidence>
<gene>
    <name evidence="2" type="ordered locus">Bcen_5273</name>
</gene>
<dbReference type="HOGENOM" id="CLU_192022_0_0_4"/>
<accession>A0A0H2Y0X5</accession>
<dbReference type="EMBL" id="CP000379">
    <property type="protein sequence ID" value="ABF80147.1"/>
    <property type="molecule type" value="Genomic_DNA"/>
</dbReference>
<sequence length="85" mass="10068">MRRRCRYARARRIHGSRQMNDRKQKDDAVGQQRRKYEQDNATDDGMPAAPEVPTHTCPTEQERLRTAKQRIADSRKRWGMAYPPN</sequence>
<protein>
    <submittedName>
        <fullName evidence="2">Uncharacterized protein</fullName>
    </submittedName>
</protein>